<evidence type="ECO:0000313" key="1">
    <source>
        <dbReference type="EMBL" id="KKL23637.1"/>
    </source>
</evidence>
<accession>A0A0F9CB60</accession>
<sequence length="61" mass="6891">MNWNGSKAQEYAIKLCPSGIDQDLNNFLFDIYNDTEILGGELFSRQAIALAIHTFRLVKGE</sequence>
<organism evidence="1">
    <name type="scientific">marine sediment metagenome</name>
    <dbReference type="NCBI Taxonomy" id="412755"/>
    <lineage>
        <taxon>unclassified sequences</taxon>
        <taxon>metagenomes</taxon>
        <taxon>ecological metagenomes</taxon>
    </lineage>
</organism>
<name>A0A0F9CB60_9ZZZZ</name>
<dbReference type="EMBL" id="LAZR01036901">
    <property type="protein sequence ID" value="KKL23637.1"/>
    <property type="molecule type" value="Genomic_DNA"/>
</dbReference>
<comment type="caution">
    <text evidence="1">The sequence shown here is derived from an EMBL/GenBank/DDBJ whole genome shotgun (WGS) entry which is preliminary data.</text>
</comment>
<reference evidence="1" key="1">
    <citation type="journal article" date="2015" name="Nature">
        <title>Complex archaea that bridge the gap between prokaryotes and eukaryotes.</title>
        <authorList>
            <person name="Spang A."/>
            <person name="Saw J.H."/>
            <person name="Jorgensen S.L."/>
            <person name="Zaremba-Niedzwiedzka K."/>
            <person name="Martijn J."/>
            <person name="Lind A.E."/>
            <person name="van Eijk R."/>
            <person name="Schleper C."/>
            <person name="Guy L."/>
            <person name="Ettema T.J."/>
        </authorList>
    </citation>
    <scope>NUCLEOTIDE SEQUENCE</scope>
</reference>
<gene>
    <name evidence="1" type="ORF">LCGC14_2423350</name>
</gene>
<proteinExistence type="predicted"/>
<protein>
    <submittedName>
        <fullName evidence="1">Uncharacterized protein</fullName>
    </submittedName>
</protein>
<dbReference type="AlphaFoldDB" id="A0A0F9CB60"/>